<dbReference type="InterPro" id="IPR039300">
    <property type="entry name" value="JASON"/>
</dbReference>
<dbReference type="InParanoid" id="A0A061DWG7"/>
<dbReference type="PANTHER" id="PTHR33318">
    <property type="entry name" value="ASPARTYL/GLUTAMYL-TRNA(ASN/GLN) AMIDOTRANSFERASE SUBUNIT"/>
    <property type="match status" value="1"/>
</dbReference>
<organism evidence="2 3">
    <name type="scientific">Theobroma cacao</name>
    <name type="common">Cacao</name>
    <name type="synonym">Cocoa</name>
    <dbReference type="NCBI Taxonomy" id="3641"/>
    <lineage>
        <taxon>Eukaryota</taxon>
        <taxon>Viridiplantae</taxon>
        <taxon>Streptophyta</taxon>
        <taxon>Embryophyta</taxon>
        <taxon>Tracheophyta</taxon>
        <taxon>Spermatophyta</taxon>
        <taxon>Magnoliopsida</taxon>
        <taxon>eudicotyledons</taxon>
        <taxon>Gunneridae</taxon>
        <taxon>Pentapetalae</taxon>
        <taxon>rosids</taxon>
        <taxon>malvids</taxon>
        <taxon>Malvales</taxon>
        <taxon>Malvaceae</taxon>
        <taxon>Byttnerioideae</taxon>
        <taxon>Theobroma</taxon>
    </lineage>
</organism>
<dbReference type="EMBL" id="CM001879">
    <property type="protein sequence ID" value="EOX94354.1"/>
    <property type="molecule type" value="Genomic_DNA"/>
</dbReference>
<dbReference type="Gramene" id="EOX94353">
    <property type="protein sequence ID" value="EOX94353"/>
    <property type="gene ID" value="TCM_003948"/>
</dbReference>
<dbReference type="AlphaFoldDB" id="A0A061DWG7"/>
<evidence type="ECO:0000256" key="1">
    <source>
        <dbReference type="SAM" id="MobiDB-lite"/>
    </source>
</evidence>
<proteinExistence type="predicted"/>
<dbReference type="EMBL" id="CM001879">
    <property type="protein sequence ID" value="EOX94353.1"/>
    <property type="molecule type" value="Genomic_DNA"/>
</dbReference>
<dbReference type="OMA" id="CKGIPNT"/>
<feature type="compositionally biased region" description="Basic and acidic residues" evidence="1">
    <location>
        <begin position="250"/>
        <end position="263"/>
    </location>
</feature>
<feature type="compositionally biased region" description="Polar residues" evidence="1">
    <location>
        <begin position="318"/>
        <end position="335"/>
    </location>
</feature>
<sequence length="442" mass="49723">MGCFLACFGSSKDRKTRKQRHKVQPRFQRNASYNAQSTVSLEQSNLEKPIGPVKEVRDDDAEEQLGSGSSNRKKVTFDTNVKTYEHVLIDESTDFELHNEEEEEEEGENKGKVNEDNLTKRRESENSSEHSSITSSSTFYPPNHRYQNCRESDNEDEDGELDYEESDLDDDEDDDYEDFDDGAVESRDMIRGVRGVTEKVDGLVQEEVKPIGLIRGVRDRSGNVPPVLNPVENLTQWKAVKAKGAPPPKLRKENLSLEQEEPRLSFSSDPSFKELSFSFKSKSDHEPMKLDQEVSVDASLSNWLSSSETTPVKKKSNFDASTPERSMSQGSNSLRSPEDRPILGALTLEEINKFSASSSPRKSPSRSPDEMPIIGTVGTYWSHHVSTTKDSGSATSFKGIPNTTSKYREDKNVSWHSTPFETRLERALNRCSAEASSNRNIC</sequence>
<dbReference type="GO" id="GO:0007142">
    <property type="term" value="P:male meiosis II"/>
    <property type="evidence" value="ECO:0007669"/>
    <property type="project" value="InterPro"/>
</dbReference>
<gene>
    <name evidence="2" type="ORF">TCM_003948</name>
</gene>
<feature type="region of interest" description="Disordered" evidence="1">
    <location>
        <begin position="10"/>
        <end position="189"/>
    </location>
</feature>
<dbReference type="FunCoup" id="A0A061DWG7">
    <property type="interactions" value="636"/>
</dbReference>
<feature type="compositionally biased region" description="Acidic residues" evidence="1">
    <location>
        <begin position="153"/>
        <end position="183"/>
    </location>
</feature>
<dbReference type="Gramene" id="EOX94354">
    <property type="protein sequence ID" value="EOX94354"/>
    <property type="gene ID" value="TCM_003948"/>
</dbReference>
<dbReference type="Proteomes" id="UP000026915">
    <property type="component" value="Chromosome 1"/>
</dbReference>
<feature type="compositionally biased region" description="Basic residues" evidence="1">
    <location>
        <begin position="14"/>
        <end position="24"/>
    </location>
</feature>
<reference evidence="2 3" key="1">
    <citation type="journal article" date="2013" name="Genome Biol.">
        <title>The genome sequence of the most widely cultivated cacao type and its use to identify candidate genes regulating pod color.</title>
        <authorList>
            <person name="Motamayor J.C."/>
            <person name="Mockaitis K."/>
            <person name="Schmutz J."/>
            <person name="Haiminen N."/>
            <person name="Iii D.L."/>
            <person name="Cornejo O."/>
            <person name="Findley S.D."/>
            <person name="Zheng P."/>
            <person name="Utro F."/>
            <person name="Royaert S."/>
            <person name="Saski C."/>
            <person name="Jenkins J."/>
            <person name="Podicheti R."/>
            <person name="Zhao M."/>
            <person name="Scheffler B.E."/>
            <person name="Stack J.C."/>
            <person name="Feltus F.A."/>
            <person name="Mustiga G.M."/>
            <person name="Amores F."/>
            <person name="Phillips W."/>
            <person name="Marelli J.P."/>
            <person name="May G.D."/>
            <person name="Shapiro H."/>
            <person name="Ma J."/>
            <person name="Bustamante C.D."/>
            <person name="Schnell R.J."/>
            <person name="Main D."/>
            <person name="Gilbert D."/>
            <person name="Parida L."/>
            <person name="Kuhn D.N."/>
        </authorList>
    </citation>
    <scope>NUCLEOTIDE SEQUENCE [LARGE SCALE GENOMIC DNA]</scope>
    <source>
        <strain evidence="3">cv. Matina 1-6</strain>
    </source>
</reference>
<accession>A0A061DWG7</accession>
<dbReference type="PANTHER" id="PTHR33318:SF4">
    <property type="entry name" value="OS04G0511700 PROTEIN"/>
    <property type="match status" value="1"/>
</dbReference>
<evidence type="ECO:0000313" key="2">
    <source>
        <dbReference type="EMBL" id="EOX94353.1"/>
    </source>
</evidence>
<feature type="compositionally biased region" description="Basic and acidic residues" evidence="1">
    <location>
        <begin position="108"/>
        <end position="128"/>
    </location>
</feature>
<feature type="compositionally biased region" description="Acidic residues" evidence="1">
    <location>
        <begin position="91"/>
        <end position="107"/>
    </location>
</feature>
<name>A0A061DWG7_THECC</name>
<feature type="region of interest" description="Disordered" evidence="1">
    <location>
        <begin position="302"/>
        <end position="374"/>
    </location>
</feature>
<protein>
    <submittedName>
        <fullName evidence="2">Uncharacterized protein isoform 1</fullName>
    </submittedName>
</protein>
<feature type="region of interest" description="Disordered" evidence="1">
    <location>
        <begin position="239"/>
        <end position="271"/>
    </location>
</feature>
<feature type="compositionally biased region" description="Low complexity" evidence="1">
    <location>
        <begin position="355"/>
        <end position="366"/>
    </location>
</feature>
<dbReference type="eggNOG" id="ENOG502QPPJ">
    <property type="taxonomic scope" value="Eukaryota"/>
</dbReference>
<feature type="compositionally biased region" description="Polar residues" evidence="1">
    <location>
        <begin position="27"/>
        <end position="46"/>
    </location>
</feature>
<evidence type="ECO:0000313" key="3">
    <source>
        <dbReference type="Proteomes" id="UP000026915"/>
    </source>
</evidence>
<dbReference type="STRING" id="3641.A0A061DWG7"/>
<keyword evidence="3" id="KW-1185">Reference proteome</keyword>
<feature type="region of interest" description="Disordered" evidence="1">
    <location>
        <begin position="386"/>
        <end position="405"/>
    </location>
</feature>